<dbReference type="InterPro" id="IPR011009">
    <property type="entry name" value="Kinase-like_dom_sf"/>
</dbReference>
<dbReference type="AlphaFoldDB" id="A0A448YN45"/>
<keyword evidence="5 10" id="KW-0547">Nucleotide-binding</keyword>
<sequence>MSDRIFKPDQFEIHEQLGRGAFGVVYRGFDKVGKIDVAIKQVDLESNDQIDEIEQEIKMLATCHNEYITKYYGCFMKGSKLWIIMEYLGGGSCSDLLEAGPFSESIIGLILGQLLQGLAYLHENGKIHRDIKAANVLTGSNGEVKIADFGVATQLSNNLSKRNTFVGTPYWMAPEIIKHREYTFTADIWSLGITSIEMAYGKPPLSQYHPFDVLFKITDDPPPTLGTGFSSDFRDFVSLCLNKDPLKRPSATQLMNHKFIKKTAKSDRKELTQIIERKLRWDLETGNVDRKYYQPTKHRNTEKGKNLFDLGTLTLDSTNAASSLGSLGASFSPQSTLKVVPQSPFKHTPDSIAAENRQLRKDFNSILNQSFNKISHKYNLSTYEYDSLVKFQTVLLDSLFLDQDRQYTEVFAKFFKLILKRVMRSENVKLKERILPRYYLSMEHDLAGLAKEKKGEKNEVETNERGRDEVEELLLTRWAENMLDRPQQ</sequence>
<evidence type="ECO:0000313" key="12">
    <source>
        <dbReference type="EMBL" id="VEU22352.1"/>
    </source>
</evidence>
<proteinExistence type="inferred from homology"/>
<dbReference type="GO" id="GO:0005524">
    <property type="term" value="F:ATP binding"/>
    <property type="evidence" value="ECO:0007669"/>
    <property type="project" value="UniProtKB-UniRule"/>
</dbReference>
<evidence type="ECO:0000256" key="6">
    <source>
        <dbReference type="ARBA" id="ARBA00022777"/>
    </source>
</evidence>
<keyword evidence="7 10" id="KW-0067">ATP-binding</keyword>
<dbReference type="GO" id="GO:0005737">
    <property type="term" value="C:cytoplasm"/>
    <property type="evidence" value="ECO:0007669"/>
    <property type="project" value="TreeGrafter"/>
</dbReference>
<dbReference type="GO" id="GO:0030447">
    <property type="term" value="P:filamentous growth"/>
    <property type="evidence" value="ECO:0007669"/>
    <property type="project" value="UniProtKB-ARBA"/>
</dbReference>
<evidence type="ECO:0000256" key="7">
    <source>
        <dbReference type="ARBA" id="ARBA00022840"/>
    </source>
</evidence>
<name>A0A448YN45_BRENA</name>
<comment type="catalytic activity">
    <reaction evidence="8">
        <text>L-threonyl-[protein] + ATP = O-phospho-L-threonyl-[protein] + ADP + H(+)</text>
        <dbReference type="Rhea" id="RHEA:46608"/>
        <dbReference type="Rhea" id="RHEA-COMP:11060"/>
        <dbReference type="Rhea" id="RHEA-COMP:11605"/>
        <dbReference type="ChEBI" id="CHEBI:15378"/>
        <dbReference type="ChEBI" id="CHEBI:30013"/>
        <dbReference type="ChEBI" id="CHEBI:30616"/>
        <dbReference type="ChEBI" id="CHEBI:61977"/>
        <dbReference type="ChEBI" id="CHEBI:456216"/>
        <dbReference type="EC" id="2.7.11.1"/>
    </reaction>
</comment>
<dbReference type="EC" id="2.7.11.1" evidence="2"/>
<feature type="binding site" evidence="10">
    <location>
        <position position="40"/>
    </location>
    <ligand>
        <name>ATP</name>
        <dbReference type="ChEBI" id="CHEBI:30616"/>
    </ligand>
</feature>
<dbReference type="Proteomes" id="UP000290900">
    <property type="component" value="Unassembled WGS sequence"/>
</dbReference>
<organism evidence="12 13">
    <name type="scientific">Brettanomyces naardenensis</name>
    <name type="common">Yeast</name>
    <dbReference type="NCBI Taxonomy" id="13370"/>
    <lineage>
        <taxon>Eukaryota</taxon>
        <taxon>Fungi</taxon>
        <taxon>Dikarya</taxon>
        <taxon>Ascomycota</taxon>
        <taxon>Saccharomycotina</taxon>
        <taxon>Pichiomycetes</taxon>
        <taxon>Pichiales</taxon>
        <taxon>Pichiaceae</taxon>
        <taxon>Brettanomyces</taxon>
    </lineage>
</organism>
<dbReference type="EMBL" id="CAACVR010000023">
    <property type="protein sequence ID" value="VEU22352.1"/>
    <property type="molecule type" value="Genomic_DNA"/>
</dbReference>
<evidence type="ECO:0000256" key="10">
    <source>
        <dbReference type="PROSITE-ProRule" id="PRU10141"/>
    </source>
</evidence>
<dbReference type="SMART" id="SM00220">
    <property type="entry name" value="S_TKc"/>
    <property type="match status" value="1"/>
</dbReference>
<keyword evidence="13" id="KW-1185">Reference proteome</keyword>
<dbReference type="PANTHER" id="PTHR48012">
    <property type="entry name" value="STERILE20-LIKE KINASE, ISOFORM B-RELATED"/>
    <property type="match status" value="1"/>
</dbReference>
<evidence type="ECO:0000259" key="11">
    <source>
        <dbReference type="PROSITE" id="PS50011"/>
    </source>
</evidence>
<dbReference type="InterPro" id="IPR050629">
    <property type="entry name" value="STE20/SPS1-PAK"/>
</dbReference>
<evidence type="ECO:0000256" key="9">
    <source>
        <dbReference type="ARBA" id="ARBA00048679"/>
    </source>
</evidence>
<dbReference type="FunFam" id="1.10.510.10:FF:000499">
    <property type="entry name" value="Serine/threonine-protein kinase KIC1"/>
    <property type="match status" value="1"/>
</dbReference>
<dbReference type="InterPro" id="IPR017441">
    <property type="entry name" value="Protein_kinase_ATP_BS"/>
</dbReference>
<keyword evidence="3" id="KW-0723">Serine/threonine-protein kinase</keyword>
<accession>A0A448YN45</accession>
<evidence type="ECO:0000256" key="1">
    <source>
        <dbReference type="ARBA" id="ARBA00008874"/>
    </source>
</evidence>
<dbReference type="PANTHER" id="PTHR48012:SF27">
    <property type="entry name" value="SERINE_THREONINE-PROTEIN KINASE SID1"/>
    <property type="match status" value="1"/>
</dbReference>
<evidence type="ECO:0000256" key="2">
    <source>
        <dbReference type="ARBA" id="ARBA00012513"/>
    </source>
</evidence>
<comment type="similarity">
    <text evidence="1">Belongs to the protein kinase superfamily. STE Ser/Thr protein kinase family. STE20 subfamily.</text>
</comment>
<gene>
    <name evidence="12" type="ORF">BRENAR_LOCUS3083</name>
</gene>
<dbReference type="OrthoDB" id="248923at2759"/>
<evidence type="ECO:0000256" key="8">
    <source>
        <dbReference type="ARBA" id="ARBA00047899"/>
    </source>
</evidence>
<dbReference type="InParanoid" id="A0A448YN45"/>
<reference evidence="12 13" key="1">
    <citation type="submission" date="2018-12" db="EMBL/GenBank/DDBJ databases">
        <authorList>
            <person name="Tiukova I."/>
            <person name="Dainat J."/>
        </authorList>
    </citation>
    <scope>NUCLEOTIDE SEQUENCE [LARGE SCALE GENOMIC DNA]</scope>
</reference>
<comment type="catalytic activity">
    <reaction evidence="9">
        <text>L-seryl-[protein] + ATP = O-phospho-L-seryl-[protein] + ADP + H(+)</text>
        <dbReference type="Rhea" id="RHEA:17989"/>
        <dbReference type="Rhea" id="RHEA-COMP:9863"/>
        <dbReference type="Rhea" id="RHEA-COMP:11604"/>
        <dbReference type="ChEBI" id="CHEBI:15378"/>
        <dbReference type="ChEBI" id="CHEBI:29999"/>
        <dbReference type="ChEBI" id="CHEBI:30616"/>
        <dbReference type="ChEBI" id="CHEBI:83421"/>
        <dbReference type="ChEBI" id="CHEBI:456216"/>
        <dbReference type="EC" id="2.7.11.1"/>
    </reaction>
</comment>
<keyword evidence="4" id="KW-0808">Transferase</keyword>
<dbReference type="SUPFAM" id="SSF56112">
    <property type="entry name" value="Protein kinase-like (PK-like)"/>
    <property type="match status" value="1"/>
</dbReference>
<dbReference type="Gene3D" id="1.10.510.10">
    <property type="entry name" value="Transferase(Phosphotransferase) domain 1"/>
    <property type="match status" value="1"/>
</dbReference>
<dbReference type="GO" id="GO:0004674">
    <property type="term" value="F:protein serine/threonine kinase activity"/>
    <property type="evidence" value="ECO:0007669"/>
    <property type="project" value="UniProtKB-KW"/>
</dbReference>
<dbReference type="PROSITE" id="PS50011">
    <property type="entry name" value="PROTEIN_KINASE_DOM"/>
    <property type="match status" value="1"/>
</dbReference>
<evidence type="ECO:0000256" key="4">
    <source>
        <dbReference type="ARBA" id="ARBA00022679"/>
    </source>
</evidence>
<dbReference type="InterPro" id="IPR000719">
    <property type="entry name" value="Prot_kinase_dom"/>
</dbReference>
<evidence type="ECO:0000256" key="3">
    <source>
        <dbReference type="ARBA" id="ARBA00022527"/>
    </source>
</evidence>
<keyword evidence="6" id="KW-0418">Kinase</keyword>
<evidence type="ECO:0000313" key="13">
    <source>
        <dbReference type="Proteomes" id="UP000290900"/>
    </source>
</evidence>
<evidence type="ECO:0000256" key="5">
    <source>
        <dbReference type="ARBA" id="ARBA00022741"/>
    </source>
</evidence>
<dbReference type="PROSITE" id="PS00107">
    <property type="entry name" value="PROTEIN_KINASE_ATP"/>
    <property type="match status" value="1"/>
</dbReference>
<dbReference type="STRING" id="13370.A0A448YN45"/>
<dbReference type="Pfam" id="PF00069">
    <property type="entry name" value="Pkinase"/>
    <property type="match status" value="1"/>
</dbReference>
<feature type="domain" description="Protein kinase" evidence="11">
    <location>
        <begin position="11"/>
        <end position="260"/>
    </location>
</feature>
<protein>
    <recommendedName>
        <fullName evidence="2">non-specific serine/threonine protein kinase</fullName>
        <ecNumber evidence="2">2.7.11.1</ecNumber>
    </recommendedName>
</protein>